<dbReference type="Proteomes" id="UP001589733">
    <property type="component" value="Unassembled WGS sequence"/>
</dbReference>
<feature type="transmembrane region" description="Helical" evidence="2">
    <location>
        <begin position="7"/>
        <end position="27"/>
    </location>
</feature>
<keyword evidence="2" id="KW-1133">Transmembrane helix</keyword>
<proteinExistence type="predicted"/>
<organism evidence="3 4">
    <name type="scientific">Deinococcus oregonensis</name>
    <dbReference type="NCBI Taxonomy" id="1805970"/>
    <lineage>
        <taxon>Bacteria</taxon>
        <taxon>Thermotogati</taxon>
        <taxon>Deinococcota</taxon>
        <taxon>Deinococci</taxon>
        <taxon>Deinococcales</taxon>
        <taxon>Deinococcaceae</taxon>
        <taxon>Deinococcus</taxon>
    </lineage>
</organism>
<evidence type="ECO:0000256" key="2">
    <source>
        <dbReference type="SAM" id="Phobius"/>
    </source>
</evidence>
<evidence type="ECO:0000256" key="1">
    <source>
        <dbReference type="SAM" id="MobiDB-lite"/>
    </source>
</evidence>
<keyword evidence="2" id="KW-0472">Membrane</keyword>
<evidence type="ECO:0000313" key="3">
    <source>
        <dbReference type="EMBL" id="MFB9990825.1"/>
    </source>
</evidence>
<name>A0ABV6ATJ8_9DEIO</name>
<comment type="caution">
    <text evidence="3">The sequence shown here is derived from an EMBL/GenBank/DDBJ whole genome shotgun (WGS) entry which is preliminary data.</text>
</comment>
<gene>
    <name evidence="3" type="ORF">ACFFLM_02335</name>
</gene>
<dbReference type="EMBL" id="JBHLYR010000009">
    <property type="protein sequence ID" value="MFB9990825.1"/>
    <property type="molecule type" value="Genomic_DNA"/>
</dbReference>
<keyword evidence="2" id="KW-0812">Transmembrane</keyword>
<sequence length="55" mass="6314">MLESLKYGLYAAGFVVWFALWLMMYGLTSKARFQHPPLGGSWPRSPSKREGDELH</sequence>
<dbReference type="RefSeq" id="WP_380005140.1">
    <property type="nucleotide sequence ID" value="NZ_JBHLYR010000009.1"/>
</dbReference>
<evidence type="ECO:0000313" key="4">
    <source>
        <dbReference type="Proteomes" id="UP001589733"/>
    </source>
</evidence>
<reference evidence="3 4" key="1">
    <citation type="submission" date="2024-09" db="EMBL/GenBank/DDBJ databases">
        <authorList>
            <person name="Sun Q."/>
            <person name="Mori K."/>
        </authorList>
    </citation>
    <scope>NUCLEOTIDE SEQUENCE [LARGE SCALE GENOMIC DNA]</scope>
    <source>
        <strain evidence="3 4">JCM 13503</strain>
    </source>
</reference>
<protein>
    <submittedName>
        <fullName evidence="3">Uncharacterized protein</fullName>
    </submittedName>
</protein>
<keyword evidence="4" id="KW-1185">Reference proteome</keyword>
<accession>A0ABV6ATJ8</accession>
<feature type="region of interest" description="Disordered" evidence="1">
    <location>
        <begin position="33"/>
        <end position="55"/>
    </location>
</feature>